<feature type="region of interest" description="Disordered" evidence="1">
    <location>
        <begin position="62"/>
        <end position="108"/>
    </location>
</feature>
<protein>
    <submittedName>
        <fullName evidence="2">Uncharacterized protein</fullName>
    </submittedName>
</protein>
<proteinExistence type="predicted"/>
<organism evidence="2 3">
    <name type="scientific">Dendrobium catenatum</name>
    <dbReference type="NCBI Taxonomy" id="906689"/>
    <lineage>
        <taxon>Eukaryota</taxon>
        <taxon>Viridiplantae</taxon>
        <taxon>Streptophyta</taxon>
        <taxon>Embryophyta</taxon>
        <taxon>Tracheophyta</taxon>
        <taxon>Spermatophyta</taxon>
        <taxon>Magnoliopsida</taxon>
        <taxon>Liliopsida</taxon>
        <taxon>Asparagales</taxon>
        <taxon>Orchidaceae</taxon>
        <taxon>Epidendroideae</taxon>
        <taxon>Malaxideae</taxon>
        <taxon>Dendrobiinae</taxon>
        <taxon>Dendrobium</taxon>
    </lineage>
</organism>
<reference evidence="2 3" key="2">
    <citation type="journal article" date="2017" name="Nature">
        <title>The Apostasia genome and the evolution of orchids.</title>
        <authorList>
            <person name="Zhang G.Q."/>
            <person name="Liu K.W."/>
            <person name="Li Z."/>
            <person name="Lohaus R."/>
            <person name="Hsiao Y.Y."/>
            <person name="Niu S.C."/>
            <person name="Wang J.Y."/>
            <person name="Lin Y.C."/>
            <person name="Xu Q."/>
            <person name="Chen L.J."/>
            <person name="Yoshida K."/>
            <person name="Fujiwara S."/>
            <person name="Wang Z.W."/>
            <person name="Zhang Y.Q."/>
            <person name="Mitsuda N."/>
            <person name="Wang M."/>
            <person name="Liu G.H."/>
            <person name="Pecoraro L."/>
            <person name="Huang H.X."/>
            <person name="Xiao X.J."/>
            <person name="Lin M."/>
            <person name="Wu X.Y."/>
            <person name="Wu W.L."/>
            <person name="Chen Y.Y."/>
            <person name="Chang S.B."/>
            <person name="Sakamoto S."/>
            <person name="Ohme-Takagi M."/>
            <person name="Yagi M."/>
            <person name="Zeng S.J."/>
            <person name="Shen C.Y."/>
            <person name="Yeh C.M."/>
            <person name="Luo Y.B."/>
            <person name="Tsai W.C."/>
            <person name="Van de Peer Y."/>
            <person name="Liu Z.J."/>
        </authorList>
    </citation>
    <scope>NUCLEOTIDE SEQUENCE [LARGE SCALE GENOMIC DNA]</scope>
    <source>
        <tissue evidence="2">The whole plant</tissue>
    </source>
</reference>
<evidence type="ECO:0000313" key="3">
    <source>
        <dbReference type="Proteomes" id="UP000233837"/>
    </source>
</evidence>
<keyword evidence="3" id="KW-1185">Reference proteome</keyword>
<evidence type="ECO:0000313" key="2">
    <source>
        <dbReference type="EMBL" id="PKU62890.1"/>
    </source>
</evidence>
<name>A0A2I0VHK6_9ASPA</name>
<gene>
    <name evidence="2" type="ORF">MA16_Dca028184</name>
</gene>
<accession>A0A2I0VHK6</accession>
<dbReference type="Proteomes" id="UP000233837">
    <property type="component" value="Unassembled WGS sequence"/>
</dbReference>
<reference evidence="2 3" key="1">
    <citation type="journal article" date="2016" name="Sci. Rep.">
        <title>The Dendrobium catenatum Lindl. genome sequence provides insights into polysaccharide synthase, floral development and adaptive evolution.</title>
        <authorList>
            <person name="Zhang G.Q."/>
            <person name="Xu Q."/>
            <person name="Bian C."/>
            <person name="Tsai W.C."/>
            <person name="Yeh C.M."/>
            <person name="Liu K.W."/>
            <person name="Yoshida K."/>
            <person name="Zhang L.S."/>
            <person name="Chang S.B."/>
            <person name="Chen F."/>
            <person name="Shi Y."/>
            <person name="Su Y.Y."/>
            <person name="Zhang Y.Q."/>
            <person name="Chen L.J."/>
            <person name="Yin Y."/>
            <person name="Lin M."/>
            <person name="Huang H."/>
            <person name="Deng H."/>
            <person name="Wang Z.W."/>
            <person name="Zhu S.L."/>
            <person name="Zhao X."/>
            <person name="Deng C."/>
            <person name="Niu S.C."/>
            <person name="Huang J."/>
            <person name="Wang M."/>
            <person name="Liu G.H."/>
            <person name="Yang H.J."/>
            <person name="Xiao X.J."/>
            <person name="Hsiao Y.Y."/>
            <person name="Wu W.L."/>
            <person name="Chen Y.Y."/>
            <person name="Mitsuda N."/>
            <person name="Ohme-Takagi M."/>
            <person name="Luo Y.B."/>
            <person name="Van de Peer Y."/>
            <person name="Liu Z.J."/>
        </authorList>
    </citation>
    <scope>NUCLEOTIDE SEQUENCE [LARGE SCALE GENOMIC DNA]</scope>
    <source>
        <tissue evidence="2">The whole plant</tissue>
    </source>
</reference>
<evidence type="ECO:0000256" key="1">
    <source>
        <dbReference type="SAM" id="MobiDB-lite"/>
    </source>
</evidence>
<dbReference type="AlphaFoldDB" id="A0A2I0VHK6"/>
<sequence>MAGRKVEILEWEIGQLKSDCVEKNLYFKKLYFAIHEKINEKFAIMEELMIKMLEFQTKMVSSKVGGPTRDHGSGGNPNPITRGKDQKVEMLEEEEKMPPLEPLPRRGNGEGVRLLVELQNLKGEKDGEKIEAPDMILPPLQ</sequence>
<dbReference type="EMBL" id="KZ504200">
    <property type="protein sequence ID" value="PKU62890.1"/>
    <property type="molecule type" value="Genomic_DNA"/>
</dbReference>